<dbReference type="PATRIC" id="fig|1208323.3.peg.3781"/>
<protein>
    <submittedName>
        <fullName evidence="4">TetR-family transcriptional regulator</fullName>
    </submittedName>
</protein>
<evidence type="ECO:0000256" key="1">
    <source>
        <dbReference type="ARBA" id="ARBA00023125"/>
    </source>
</evidence>
<dbReference type="Pfam" id="PF00440">
    <property type="entry name" value="TetR_N"/>
    <property type="match status" value="1"/>
</dbReference>
<feature type="domain" description="HTH tetR-type" evidence="3">
    <location>
        <begin position="8"/>
        <end position="68"/>
    </location>
</feature>
<dbReference type="PANTHER" id="PTHR30055:SF220">
    <property type="entry name" value="TETR-FAMILY REGULATORY PROTEIN"/>
    <property type="match status" value="1"/>
</dbReference>
<dbReference type="SUPFAM" id="SSF46689">
    <property type="entry name" value="Homeodomain-like"/>
    <property type="match status" value="1"/>
</dbReference>
<dbReference type="Proteomes" id="UP000006762">
    <property type="component" value="Unassembled WGS sequence"/>
</dbReference>
<dbReference type="SUPFAM" id="SSF48498">
    <property type="entry name" value="Tetracyclin repressor-like, C-terminal domain"/>
    <property type="match status" value="1"/>
</dbReference>
<dbReference type="EMBL" id="AMRK01000014">
    <property type="protein sequence ID" value="EKE68325.1"/>
    <property type="molecule type" value="Genomic_DNA"/>
</dbReference>
<proteinExistence type="predicted"/>
<dbReference type="AlphaFoldDB" id="K2JT38"/>
<keyword evidence="1 2" id="KW-0238">DNA-binding</keyword>
<dbReference type="InterPro" id="IPR050109">
    <property type="entry name" value="HTH-type_TetR-like_transc_reg"/>
</dbReference>
<evidence type="ECO:0000313" key="4">
    <source>
        <dbReference type="EMBL" id="EKE68325.1"/>
    </source>
</evidence>
<dbReference type="PANTHER" id="PTHR30055">
    <property type="entry name" value="HTH-TYPE TRANSCRIPTIONAL REGULATOR RUTR"/>
    <property type="match status" value="1"/>
</dbReference>
<dbReference type="GO" id="GO:0000976">
    <property type="term" value="F:transcription cis-regulatory region binding"/>
    <property type="evidence" value="ECO:0007669"/>
    <property type="project" value="TreeGrafter"/>
</dbReference>
<dbReference type="PROSITE" id="PS50977">
    <property type="entry name" value="HTH_TETR_2"/>
    <property type="match status" value="1"/>
</dbReference>
<sequence length="193" mass="21105">MTQPYHHGNLRQALLERATEILSEKGVEGLSLRGLARDLGVSHAAPLRHFSTKAELLNAIALEGVCSLIAATKKADAQTPGTARLRAIMLAYVNWAIANTELHHVLRNPDVMRHASDDLTTLLASFAARQKAEIRAAQDAGWRADEDPDVLFLHLVSLTAGTAIVSTEEVYQQRVPLPKRQSNIEDSIDLFVG</sequence>
<evidence type="ECO:0000256" key="2">
    <source>
        <dbReference type="PROSITE-ProRule" id="PRU00335"/>
    </source>
</evidence>
<dbReference type="OrthoDB" id="7056813at2"/>
<dbReference type="InterPro" id="IPR036271">
    <property type="entry name" value="Tet_transcr_reg_TetR-rel_C_sf"/>
</dbReference>
<evidence type="ECO:0000259" key="3">
    <source>
        <dbReference type="PROSITE" id="PS50977"/>
    </source>
</evidence>
<evidence type="ECO:0000313" key="5">
    <source>
        <dbReference type="Proteomes" id="UP000006762"/>
    </source>
</evidence>
<dbReference type="InterPro" id="IPR001647">
    <property type="entry name" value="HTH_TetR"/>
</dbReference>
<keyword evidence="5" id="KW-1185">Reference proteome</keyword>
<organism evidence="4 5">
    <name type="scientific">Celeribacter baekdonensis B30</name>
    <dbReference type="NCBI Taxonomy" id="1208323"/>
    <lineage>
        <taxon>Bacteria</taxon>
        <taxon>Pseudomonadati</taxon>
        <taxon>Pseudomonadota</taxon>
        <taxon>Alphaproteobacteria</taxon>
        <taxon>Rhodobacterales</taxon>
        <taxon>Roseobacteraceae</taxon>
        <taxon>Celeribacter</taxon>
    </lineage>
</organism>
<reference evidence="4 5" key="1">
    <citation type="submission" date="2012-09" db="EMBL/GenBank/DDBJ databases">
        <title>Celeribacter baekdonensis B30 Genome Sequencing.</title>
        <authorList>
            <person name="Wang W."/>
        </authorList>
    </citation>
    <scope>NUCLEOTIDE SEQUENCE [LARGE SCALE GENOMIC DNA]</scope>
    <source>
        <strain evidence="4 5">B30</strain>
    </source>
</reference>
<dbReference type="GO" id="GO:0003700">
    <property type="term" value="F:DNA-binding transcription factor activity"/>
    <property type="evidence" value="ECO:0007669"/>
    <property type="project" value="TreeGrafter"/>
</dbReference>
<comment type="caution">
    <text evidence="4">The sequence shown here is derived from an EMBL/GenBank/DDBJ whole genome shotgun (WGS) entry which is preliminary data.</text>
</comment>
<feature type="DNA-binding region" description="H-T-H motif" evidence="2">
    <location>
        <begin position="31"/>
        <end position="50"/>
    </location>
</feature>
<name>K2JT38_9RHOB</name>
<dbReference type="RefSeq" id="WP_009573680.1">
    <property type="nucleotide sequence ID" value="NZ_AMRK01000014.1"/>
</dbReference>
<gene>
    <name evidence="4" type="ORF">B30_18302</name>
</gene>
<dbReference type="InterPro" id="IPR009057">
    <property type="entry name" value="Homeodomain-like_sf"/>
</dbReference>
<accession>K2JT38</accession>
<dbReference type="eggNOG" id="COG1309">
    <property type="taxonomic scope" value="Bacteria"/>
</dbReference>
<dbReference type="PRINTS" id="PR00455">
    <property type="entry name" value="HTHTETR"/>
</dbReference>
<dbReference type="STRING" id="1208323.B30_18302"/>
<dbReference type="Gene3D" id="1.10.357.10">
    <property type="entry name" value="Tetracycline Repressor, domain 2"/>
    <property type="match status" value="1"/>
</dbReference>